<evidence type="ECO:0000313" key="2">
    <source>
        <dbReference type="EMBL" id="CAH7686799.1"/>
    </source>
</evidence>
<feature type="region of interest" description="Disordered" evidence="1">
    <location>
        <begin position="140"/>
        <end position="193"/>
    </location>
</feature>
<dbReference type="EMBL" id="CALTRL010005816">
    <property type="protein sequence ID" value="CAH7686799.1"/>
    <property type="molecule type" value="Genomic_DNA"/>
</dbReference>
<reference evidence="2" key="1">
    <citation type="submission" date="2022-06" db="EMBL/GenBank/DDBJ databases">
        <authorList>
            <consortium name="SYNGENTA / RWTH Aachen University"/>
        </authorList>
    </citation>
    <scope>NUCLEOTIDE SEQUENCE</scope>
</reference>
<comment type="caution">
    <text evidence="2">The sequence shown here is derived from an EMBL/GenBank/DDBJ whole genome shotgun (WGS) entry which is preliminary data.</text>
</comment>
<feature type="compositionally biased region" description="Polar residues" evidence="1">
    <location>
        <begin position="159"/>
        <end position="176"/>
    </location>
</feature>
<accession>A0AAV0BK32</accession>
<keyword evidence="3" id="KW-1185">Reference proteome</keyword>
<protein>
    <submittedName>
        <fullName evidence="2">Expressed protein</fullName>
    </submittedName>
</protein>
<evidence type="ECO:0000313" key="3">
    <source>
        <dbReference type="Proteomes" id="UP001153365"/>
    </source>
</evidence>
<dbReference type="Proteomes" id="UP001153365">
    <property type="component" value="Unassembled WGS sequence"/>
</dbReference>
<organism evidence="2 3">
    <name type="scientific">Phakopsora pachyrhizi</name>
    <name type="common">Asian soybean rust disease fungus</name>
    <dbReference type="NCBI Taxonomy" id="170000"/>
    <lineage>
        <taxon>Eukaryota</taxon>
        <taxon>Fungi</taxon>
        <taxon>Dikarya</taxon>
        <taxon>Basidiomycota</taxon>
        <taxon>Pucciniomycotina</taxon>
        <taxon>Pucciniomycetes</taxon>
        <taxon>Pucciniales</taxon>
        <taxon>Phakopsoraceae</taxon>
        <taxon>Phakopsora</taxon>
    </lineage>
</organism>
<sequence length="193" mass="21007">MLQLILSRTQSRFGQQNPKNLPDIGDKCPGGICGRLSGDVPKCLVALAPPCAAQDLADTFITESKTNPEITDKTTKKAMIKFAQALASAEKNTPPDYTTSPITLRNALYCTKPPKNTELIGYYVTQDPANEPAVFFDPSTKSTVHVGPPGTKPPGPRANLTSTTNSTFIENPNKSKATGRCPSRRIRRYKSRR</sequence>
<evidence type="ECO:0000256" key="1">
    <source>
        <dbReference type="SAM" id="MobiDB-lite"/>
    </source>
</evidence>
<dbReference type="AlphaFoldDB" id="A0AAV0BK32"/>
<gene>
    <name evidence="2" type="ORF">PPACK8108_LOCUS21494</name>
</gene>
<name>A0AAV0BK32_PHAPC</name>
<proteinExistence type="predicted"/>
<feature type="compositionally biased region" description="Basic residues" evidence="1">
    <location>
        <begin position="182"/>
        <end position="193"/>
    </location>
</feature>